<reference evidence="1" key="1">
    <citation type="submission" date="2020-10" db="EMBL/GenBank/DDBJ databases">
        <title>Taxonomic study of unclassified bacteria belonging to the class Ktedonobacteria.</title>
        <authorList>
            <person name="Yabe S."/>
            <person name="Wang C.M."/>
            <person name="Zheng Y."/>
            <person name="Sakai Y."/>
            <person name="Cavaletti L."/>
            <person name="Monciardini P."/>
            <person name="Donadio S."/>
        </authorList>
    </citation>
    <scope>NUCLEOTIDE SEQUENCE</scope>
    <source>
        <strain evidence="1">SOSP1-1</strain>
    </source>
</reference>
<comment type="caution">
    <text evidence="1">The sequence shown here is derived from an EMBL/GenBank/DDBJ whole genome shotgun (WGS) entry which is preliminary data.</text>
</comment>
<dbReference type="EMBL" id="BNJF01000003">
    <property type="protein sequence ID" value="GHO47639.1"/>
    <property type="molecule type" value="Genomic_DNA"/>
</dbReference>
<name>A0A8J3I1K1_9CHLR</name>
<gene>
    <name evidence="1" type="ORF">KSX_58020</name>
</gene>
<dbReference type="Proteomes" id="UP000612362">
    <property type="component" value="Unassembled WGS sequence"/>
</dbReference>
<sequence length="56" mass="5867">MGYVVAAKEVQAPAQYGTDIQTVATYLAAGQVVPYACASQLLHDLFGVHLFPASIA</sequence>
<proteinExistence type="predicted"/>
<accession>A0A8J3I1K1</accession>
<dbReference type="RefSeq" id="WP_220196890.1">
    <property type="nucleotide sequence ID" value="NZ_BNJF01000003.1"/>
</dbReference>
<keyword evidence="2" id="KW-1185">Reference proteome</keyword>
<organism evidence="1 2">
    <name type="scientific">Ktedonospora formicarum</name>
    <dbReference type="NCBI Taxonomy" id="2778364"/>
    <lineage>
        <taxon>Bacteria</taxon>
        <taxon>Bacillati</taxon>
        <taxon>Chloroflexota</taxon>
        <taxon>Ktedonobacteria</taxon>
        <taxon>Ktedonobacterales</taxon>
        <taxon>Ktedonobacteraceae</taxon>
        <taxon>Ktedonospora</taxon>
    </lineage>
</organism>
<dbReference type="AlphaFoldDB" id="A0A8J3I1K1"/>
<evidence type="ECO:0000313" key="1">
    <source>
        <dbReference type="EMBL" id="GHO47639.1"/>
    </source>
</evidence>
<evidence type="ECO:0000313" key="2">
    <source>
        <dbReference type="Proteomes" id="UP000612362"/>
    </source>
</evidence>
<protein>
    <submittedName>
        <fullName evidence="1">Uncharacterized protein</fullName>
    </submittedName>
</protein>